<keyword evidence="15" id="KW-1185">Reference proteome</keyword>
<evidence type="ECO:0000256" key="4">
    <source>
        <dbReference type="ARBA" id="ARBA00022617"/>
    </source>
</evidence>
<evidence type="ECO:0000256" key="8">
    <source>
        <dbReference type="ARBA" id="ARBA00023002"/>
    </source>
</evidence>
<keyword evidence="10" id="KW-0503">Monooxygenase</keyword>
<evidence type="ECO:0000256" key="13">
    <source>
        <dbReference type="SAM" id="Phobius"/>
    </source>
</evidence>
<dbReference type="PANTHER" id="PTHR24298">
    <property type="entry name" value="FLAVONOID 3'-MONOOXYGENASE-RELATED"/>
    <property type="match status" value="1"/>
</dbReference>
<keyword evidence="4 12" id="KW-0349">Heme</keyword>
<dbReference type="PRINTS" id="PR00385">
    <property type="entry name" value="P450"/>
</dbReference>
<dbReference type="GO" id="GO:0005506">
    <property type="term" value="F:iron ion binding"/>
    <property type="evidence" value="ECO:0007669"/>
    <property type="project" value="InterPro"/>
</dbReference>
<evidence type="ECO:0000256" key="9">
    <source>
        <dbReference type="ARBA" id="ARBA00023004"/>
    </source>
</evidence>
<feature type="transmembrane region" description="Helical" evidence="13">
    <location>
        <begin position="15"/>
        <end position="32"/>
    </location>
</feature>
<evidence type="ECO:0000256" key="10">
    <source>
        <dbReference type="ARBA" id="ARBA00023033"/>
    </source>
</evidence>
<dbReference type="InterPro" id="IPR001128">
    <property type="entry name" value="Cyt_P450"/>
</dbReference>
<dbReference type="STRING" id="3659.A0A0A0LBD2"/>
<dbReference type="PROSITE" id="PS00086">
    <property type="entry name" value="CYTOCHROME_P450"/>
    <property type="match status" value="1"/>
</dbReference>
<comment type="subcellular location">
    <subcellularLocation>
        <location evidence="2">Membrane</location>
        <topology evidence="2">Single-pass membrane protein</topology>
    </subcellularLocation>
</comment>
<dbReference type="Proteomes" id="UP000029981">
    <property type="component" value="Chromosome 3"/>
</dbReference>
<gene>
    <name evidence="14" type="ORF">Csa_3G810500</name>
</gene>
<feature type="binding site" description="axial binding residue" evidence="12">
    <location>
        <position position="883"/>
    </location>
    <ligand>
        <name>heme</name>
        <dbReference type="ChEBI" id="CHEBI:30413"/>
    </ligand>
    <ligandPart>
        <name>Fe</name>
        <dbReference type="ChEBI" id="CHEBI:18248"/>
    </ligandPart>
</feature>
<protein>
    <recommendedName>
        <fullName evidence="16">Cytochrome P450</fullName>
    </recommendedName>
</protein>
<evidence type="ECO:0000256" key="2">
    <source>
        <dbReference type="ARBA" id="ARBA00004167"/>
    </source>
</evidence>
<keyword evidence="7 13" id="KW-1133">Transmembrane helix</keyword>
<organism evidence="14 15">
    <name type="scientific">Cucumis sativus</name>
    <name type="common">Cucumber</name>
    <dbReference type="NCBI Taxonomy" id="3659"/>
    <lineage>
        <taxon>Eukaryota</taxon>
        <taxon>Viridiplantae</taxon>
        <taxon>Streptophyta</taxon>
        <taxon>Embryophyta</taxon>
        <taxon>Tracheophyta</taxon>
        <taxon>Spermatophyta</taxon>
        <taxon>Magnoliopsida</taxon>
        <taxon>eudicotyledons</taxon>
        <taxon>Gunneridae</taxon>
        <taxon>Pentapetalae</taxon>
        <taxon>rosids</taxon>
        <taxon>fabids</taxon>
        <taxon>Cucurbitales</taxon>
        <taxon>Cucurbitaceae</taxon>
        <taxon>Benincaseae</taxon>
        <taxon>Cucumis</taxon>
    </lineage>
</organism>
<dbReference type="InterPro" id="IPR017972">
    <property type="entry name" value="Cyt_P450_CS"/>
</dbReference>
<dbReference type="Pfam" id="PF00067">
    <property type="entry name" value="p450"/>
    <property type="match status" value="2"/>
</dbReference>
<dbReference type="SMR" id="A0A0A0LBD2"/>
<proteinExistence type="inferred from homology"/>
<dbReference type="PANTHER" id="PTHR24298:SF811">
    <property type="entry name" value="CYTOCHROME P450 FAMILY PROTEIN"/>
    <property type="match status" value="1"/>
</dbReference>
<comment type="similarity">
    <text evidence="3">Belongs to the cytochrome P450 family.</text>
</comment>
<dbReference type="CDD" id="cd20655">
    <property type="entry name" value="CYP93"/>
    <property type="match status" value="1"/>
</dbReference>
<keyword evidence="6 12" id="KW-0479">Metal-binding</keyword>
<keyword evidence="5 13" id="KW-0812">Transmembrane</keyword>
<evidence type="ECO:0008006" key="16">
    <source>
        <dbReference type="Google" id="ProtNLM"/>
    </source>
</evidence>
<reference evidence="14 15" key="3">
    <citation type="journal article" date="2010" name="BMC Genomics">
        <title>Transcriptome sequencing and comparative analysis of cucumber flowers with different sex types.</title>
        <authorList>
            <person name="Guo S."/>
            <person name="Zheng Y."/>
            <person name="Joung J.G."/>
            <person name="Liu S."/>
            <person name="Zhang Z."/>
            <person name="Crasta O.R."/>
            <person name="Sobral B.W."/>
            <person name="Xu Y."/>
            <person name="Huang S."/>
            <person name="Fei Z."/>
        </authorList>
    </citation>
    <scope>NUCLEOTIDE SEQUENCE [LARGE SCALE GENOMIC DNA]</scope>
    <source>
        <strain evidence="15">cv. 9930</strain>
    </source>
</reference>
<reference evidence="14 15" key="2">
    <citation type="journal article" date="2009" name="PLoS ONE">
        <title>An integrated genetic and cytogenetic map of the cucumber genome.</title>
        <authorList>
            <person name="Ren Y."/>
            <person name="Zhang Z."/>
            <person name="Liu J."/>
            <person name="Staub J.E."/>
            <person name="Han Y."/>
            <person name="Cheng Z."/>
            <person name="Li X."/>
            <person name="Lu J."/>
            <person name="Miao H."/>
            <person name="Kang H."/>
            <person name="Xie B."/>
            <person name="Gu X."/>
            <person name="Wang X."/>
            <person name="Du Y."/>
            <person name="Jin W."/>
            <person name="Huang S."/>
        </authorList>
    </citation>
    <scope>NUCLEOTIDE SEQUENCE [LARGE SCALE GENOMIC DNA]</scope>
    <source>
        <strain evidence="15">cv. 9930</strain>
    </source>
</reference>
<keyword evidence="11 13" id="KW-0472">Membrane</keyword>
<dbReference type="Gramene" id="KGN59325">
    <property type="protein sequence ID" value="KGN59325"/>
    <property type="gene ID" value="Csa_3G810500"/>
</dbReference>
<dbReference type="EMBL" id="CM002924">
    <property type="protein sequence ID" value="KGN59325.1"/>
    <property type="molecule type" value="Genomic_DNA"/>
</dbReference>
<dbReference type="GO" id="GO:0016020">
    <property type="term" value="C:membrane"/>
    <property type="evidence" value="ECO:0000318"/>
    <property type="project" value="GO_Central"/>
</dbReference>
<evidence type="ECO:0000313" key="14">
    <source>
        <dbReference type="EMBL" id="KGN59325.1"/>
    </source>
</evidence>
<dbReference type="InterPro" id="IPR051103">
    <property type="entry name" value="Plant_metabolite_P450s"/>
</dbReference>
<dbReference type="FunFam" id="1.10.630.10:FF:000019">
    <property type="entry name" value="Cytochrome P450 family protein"/>
    <property type="match status" value="2"/>
</dbReference>
<dbReference type="AlphaFoldDB" id="A0A0A0LBD2"/>
<dbReference type="eggNOG" id="KOG0156">
    <property type="taxonomic scope" value="Eukaryota"/>
</dbReference>
<evidence type="ECO:0000256" key="1">
    <source>
        <dbReference type="ARBA" id="ARBA00001971"/>
    </source>
</evidence>
<keyword evidence="9 12" id="KW-0408">Iron</keyword>
<evidence type="ECO:0000256" key="12">
    <source>
        <dbReference type="PIRSR" id="PIRSR602401-1"/>
    </source>
</evidence>
<keyword evidence="8" id="KW-0560">Oxidoreductase</keyword>
<name>A0A0A0LBD2_CUCSA</name>
<evidence type="ECO:0000256" key="7">
    <source>
        <dbReference type="ARBA" id="ARBA00022989"/>
    </source>
</evidence>
<evidence type="ECO:0000256" key="6">
    <source>
        <dbReference type="ARBA" id="ARBA00022723"/>
    </source>
</evidence>
<sequence>MKAMTTIFDNTTSPSQFWSFCFITILLFHLLLRKLLTKSRPSSPDTPKPPPSPSALPFIGHLHLLTPVLVTSFQTLARRYGPLIEVRLGASKCIVVSTATVAKEILKTHEGNFLSRPEFGASEYFIYRGSRFVMAQYGPYWRFMKKLTMTRLLSPPQLAVSTAIRSEEIAKLVERIEASSREEKPLDLRLEFTTLTNNIISRMVLSTRCCGGKDEAKEIKDLAWRINMLAGKLSLGDILGALKVFDFSGNGKKFVKTLKKFDELIERIMKEHEAAINDGEDEERKKDLLDILLEIYNDPNADFKLTRNDIKSFLLDLFMAGTDTTATAMLWAMGELLNCPESFHQLRNEITSVVGNKKPVQESDLPNLPYLQAVVKETLRLHPSAPIIIRECLDDCNINDSLIKAKTRVLINAYAVMRDPESWSEPDKFLPESFDHMADFSDYFLLLSLLLTSFLFVQLLFTWLRPDKLRRPPSPPSLPVIGHLHHLGRIPHQALYKLSCQYGPLIHLFFGSNPCVIVSNSEMAKQFLKTNESSFLNRPIRLNINYLTYGSKDFTFAPYGPYWKFLKKLCMTELLSSRTLDLYSPIRDEEMRLFVQRIHEQAIVGATVDVGAELSRLMNNVISRMALRRRCSEEDNGSEEVGKLVGEMCELAGALNVADMIWFCKRLDLQGFGSRVRNVRKRYDIMMEKIINEHEEERKRKREDGEDDGVKDLLDILLDIYEDQTSEIKLTRDNIKAFVMNIFGAGTETSAAATEWALAELINNPSAMAKATQELHSVTGNTRLLLESDLFKLPYLQAVVKETLRLHPTAPLIVREATESCAVAGYHIPAKTRLLVNVWAIARDPARWPEPTQFEPERFLNRPSGSDLQSFDLMPFGSGRRSCPGAAMALIAVPMVLGRLIQCFEWRVDGGGGVDMEEGPGISLRRAHPLILIPVPKLPLLPSI</sequence>
<dbReference type="GO" id="GO:0016709">
    <property type="term" value="F:oxidoreductase activity, acting on paired donors, with incorporation or reduction of molecular oxygen, NAD(P)H as one donor, and incorporation of one atom of oxygen"/>
    <property type="evidence" value="ECO:0000318"/>
    <property type="project" value="GO_Central"/>
</dbReference>
<reference evidence="14 15" key="4">
    <citation type="journal article" date="2011" name="BMC Genomics">
        <title>RNA-Seq improves annotation of protein-coding genes in the cucumber genome.</title>
        <authorList>
            <person name="Li Z."/>
            <person name="Zhang Z."/>
            <person name="Yan P."/>
            <person name="Huang S."/>
            <person name="Fei Z."/>
            <person name="Lin K."/>
        </authorList>
    </citation>
    <scope>NUCLEOTIDE SEQUENCE [LARGE SCALE GENOMIC DNA]</scope>
    <source>
        <strain evidence="15">cv. 9930</strain>
    </source>
</reference>
<dbReference type="Gene3D" id="1.10.630.10">
    <property type="entry name" value="Cytochrome P450"/>
    <property type="match status" value="2"/>
</dbReference>
<evidence type="ECO:0000313" key="15">
    <source>
        <dbReference type="Proteomes" id="UP000029981"/>
    </source>
</evidence>
<dbReference type="InterPro" id="IPR002401">
    <property type="entry name" value="Cyt_P450_E_grp-I"/>
</dbReference>
<reference evidence="14 15" key="1">
    <citation type="journal article" date="2009" name="Nat. Genet.">
        <title>The genome of the cucumber, Cucumis sativus L.</title>
        <authorList>
            <person name="Huang S."/>
            <person name="Li R."/>
            <person name="Zhang Z."/>
            <person name="Li L."/>
            <person name="Gu X."/>
            <person name="Fan W."/>
            <person name="Lucas W.J."/>
            <person name="Wang X."/>
            <person name="Xie B."/>
            <person name="Ni P."/>
            <person name="Ren Y."/>
            <person name="Zhu H."/>
            <person name="Li J."/>
            <person name="Lin K."/>
            <person name="Jin W."/>
            <person name="Fei Z."/>
            <person name="Li G."/>
            <person name="Staub J."/>
            <person name="Kilian A."/>
            <person name="van der Vossen E.A."/>
            <person name="Wu Y."/>
            <person name="Guo J."/>
            <person name="He J."/>
            <person name="Jia Z."/>
            <person name="Ren Y."/>
            <person name="Tian G."/>
            <person name="Lu Y."/>
            <person name="Ruan J."/>
            <person name="Qian W."/>
            <person name="Wang M."/>
            <person name="Huang Q."/>
            <person name="Li B."/>
            <person name="Xuan Z."/>
            <person name="Cao J."/>
            <person name="Asan"/>
            <person name="Wu Z."/>
            <person name="Zhang J."/>
            <person name="Cai Q."/>
            <person name="Bai Y."/>
            <person name="Zhao B."/>
            <person name="Han Y."/>
            <person name="Li Y."/>
            <person name="Li X."/>
            <person name="Wang S."/>
            <person name="Shi Q."/>
            <person name="Liu S."/>
            <person name="Cho W.K."/>
            <person name="Kim J.Y."/>
            <person name="Xu Y."/>
            <person name="Heller-Uszynska K."/>
            <person name="Miao H."/>
            <person name="Cheng Z."/>
            <person name="Zhang S."/>
            <person name="Wu J."/>
            <person name="Yang Y."/>
            <person name="Kang H."/>
            <person name="Li M."/>
            <person name="Liang H."/>
            <person name="Ren X."/>
            <person name="Shi Z."/>
            <person name="Wen M."/>
            <person name="Jian M."/>
            <person name="Yang H."/>
            <person name="Zhang G."/>
            <person name="Yang Z."/>
            <person name="Chen R."/>
            <person name="Liu S."/>
            <person name="Li J."/>
            <person name="Ma L."/>
            <person name="Liu H."/>
            <person name="Zhou Y."/>
            <person name="Zhao J."/>
            <person name="Fang X."/>
            <person name="Li G."/>
            <person name="Fang L."/>
            <person name="Li Y."/>
            <person name="Liu D."/>
            <person name="Zheng H."/>
            <person name="Zhang Y."/>
            <person name="Qin N."/>
            <person name="Li Z."/>
            <person name="Yang G."/>
            <person name="Yang S."/>
            <person name="Bolund L."/>
            <person name="Kristiansen K."/>
            <person name="Zheng H."/>
            <person name="Li S."/>
            <person name="Zhang X."/>
            <person name="Yang H."/>
            <person name="Wang J."/>
            <person name="Sun R."/>
            <person name="Zhang B."/>
            <person name="Jiang S."/>
            <person name="Wang J."/>
            <person name="Du Y."/>
            <person name="Li S."/>
        </authorList>
    </citation>
    <scope>NUCLEOTIDE SEQUENCE [LARGE SCALE GENOMIC DNA]</scope>
    <source>
        <strain evidence="15">cv. 9930</strain>
    </source>
</reference>
<dbReference type="InterPro" id="IPR036396">
    <property type="entry name" value="Cyt_P450_sf"/>
</dbReference>
<evidence type="ECO:0000256" key="5">
    <source>
        <dbReference type="ARBA" id="ARBA00022692"/>
    </source>
</evidence>
<evidence type="ECO:0000256" key="11">
    <source>
        <dbReference type="ARBA" id="ARBA00023136"/>
    </source>
</evidence>
<accession>A0A0A0LBD2</accession>
<dbReference type="GO" id="GO:0020037">
    <property type="term" value="F:heme binding"/>
    <property type="evidence" value="ECO:0007669"/>
    <property type="project" value="InterPro"/>
</dbReference>
<dbReference type="PRINTS" id="PR00463">
    <property type="entry name" value="EP450I"/>
</dbReference>
<evidence type="ECO:0000256" key="3">
    <source>
        <dbReference type="ARBA" id="ARBA00010617"/>
    </source>
</evidence>
<dbReference type="SUPFAM" id="SSF48264">
    <property type="entry name" value="Cytochrome P450"/>
    <property type="match status" value="2"/>
</dbReference>
<comment type="cofactor">
    <cofactor evidence="1 12">
        <name>heme</name>
        <dbReference type="ChEBI" id="CHEBI:30413"/>
    </cofactor>
</comment>
<feature type="transmembrane region" description="Helical" evidence="13">
    <location>
        <begin position="443"/>
        <end position="464"/>
    </location>
</feature>
<dbReference type="OMA" id="EWICKLA"/>